<feature type="region of interest" description="Disordered" evidence="1">
    <location>
        <begin position="56"/>
        <end position="79"/>
    </location>
</feature>
<dbReference type="Proteomes" id="UP000838756">
    <property type="component" value="Unassembled WGS sequence"/>
</dbReference>
<evidence type="ECO:0000256" key="1">
    <source>
        <dbReference type="SAM" id="MobiDB-lite"/>
    </source>
</evidence>
<dbReference type="OrthoDB" id="6921234at2759"/>
<dbReference type="EMBL" id="CAKXAJ010026113">
    <property type="protein sequence ID" value="CAH2256803.1"/>
    <property type="molecule type" value="Genomic_DNA"/>
</dbReference>
<evidence type="ECO:0000313" key="3">
    <source>
        <dbReference type="EMBL" id="CAH2256803.1"/>
    </source>
</evidence>
<evidence type="ECO:0000313" key="4">
    <source>
        <dbReference type="Proteomes" id="UP000838756"/>
    </source>
</evidence>
<sequence length="79" mass="8863">MSISNNLVIFETRTRSDPDIEASRNVAQSEVSTNSQIDTDLDVKAELLDTTAAKHKLAVRPKKKHPSKQVKRCITSNER</sequence>
<comment type="caution">
    <text evidence="3">The sequence shown here is derived from an EMBL/GenBank/DDBJ whole genome shotgun (WGS) entry which is preliminary data.</text>
</comment>
<organism evidence="3 4">
    <name type="scientific">Pararge aegeria aegeria</name>
    <dbReference type="NCBI Taxonomy" id="348720"/>
    <lineage>
        <taxon>Eukaryota</taxon>
        <taxon>Metazoa</taxon>
        <taxon>Ecdysozoa</taxon>
        <taxon>Arthropoda</taxon>
        <taxon>Hexapoda</taxon>
        <taxon>Insecta</taxon>
        <taxon>Pterygota</taxon>
        <taxon>Neoptera</taxon>
        <taxon>Endopterygota</taxon>
        <taxon>Lepidoptera</taxon>
        <taxon>Glossata</taxon>
        <taxon>Ditrysia</taxon>
        <taxon>Papilionoidea</taxon>
        <taxon>Nymphalidae</taxon>
        <taxon>Satyrinae</taxon>
        <taxon>Satyrini</taxon>
        <taxon>Parargina</taxon>
        <taxon>Pararge</taxon>
    </lineage>
</organism>
<gene>
    <name evidence="3" type="primary">jg10995</name>
    <name evidence="3" type="ORF">PAEG_LOCUS23028</name>
</gene>
<reference evidence="3" key="1">
    <citation type="submission" date="2022-03" db="EMBL/GenBank/DDBJ databases">
        <authorList>
            <person name="Lindestad O."/>
        </authorList>
    </citation>
    <scope>NUCLEOTIDE SEQUENCE</scope>
</reference>
<feature type="domain" description="DUF4592" evidence="2">
    <location>
        <begin position="21"/>
        <end position="68"/>
    </location>
</feature>
<proteinExistence type="predicted"/>
<feature type="compositionally biased region" description="Basic residues" evidence="1">
    <location>
        <begin position="56"/>
        <end position="71"/>
    </location>
</feature>
<protein>
    <submittedName>
        <fullName evidence="3">Jg10995 protein</fullName>
    </submittedName>
</protein>
<accession>A0A8S4SH74</accession>
<dbReference type="Pfam" id="PF15262">
    <property type="entry name" value="DUF4592"/>
    <property type="match status" value="1"/>
</dbReference>
<keyword evidence="4" id="KW-1185">Reference proteome</keyword>
<dbReference type="InterPro" id="IPR028030">
    <property type="entry name" value="DUF4592"/>
</dbReference>
<name>A0A8S4SH74_9NEOP</name>
<dbReference type="AlphaFoldDB" id="A0A8S4SH74"/>
<evidence type="ECO:0000259" key="2">
    <source>
        <dbReference type="Pfam" id="PF15262"/>
    </source>
</evidence>